<evidence type="ECO:0000256" key="10">
    <source>
        <dbReference type="SAM" id="MobiDB-lite"/>
    </source>
</evidence>
<dbReference type="GO" id="GO:0005096">
    <property type="term" value="F:GTPase activator activity"/>
    <property type="evidence" value="ECO:0007669"/>
    <property type="project" value="InterPro"/>
</dbReference>
<dbReference type="GO" id="GO:0000146">
    <property type="term" value="F:microfilament motor activity"/>
    <property type="evidence" value="ECO:0007669"/>
    <property type="project" value="InterPro"/>
</dbReference>
<dbReference type="CDD" id="cd23767">
    <property type="entry name" value="IQCD"/>
    <property type="match status" value="1"/>
</dbReference>
<dbReference type="Gene3D" id="1.10.555.10">
    <property type="entry name" value="Rho GTPase activation protein"/>
    <property type="match status" value="1"/>
</dbReference>
<dbReference type="SMART" id="SM00015">
    <property type="entry name" value="IQ"/>
    <property type="match status" value="3"/>
</dbReference>
<dbReference type="PANTHER" id="PTHR46184:SF5">
    <property type="entry name" value="UNCONVENTIONAL MYOSIN-IXA-LIKE"/>
    <property type="match status" value="1"/>
</dbReference>
<dbReference type="InterPro" id="IPR000198">
    <property type="entry name" value="RhoGAP_dom"/>
</dbReference>
<feature type="region of interest" description="Disordered" evidence="10">
    <location>
        <begin position="352"/>
        <end position="432"/>
    </location>
</feature>
<dbReference type="GO" id="GO:0016459">
    <property type="term" value="C:myosin complex"/>
    <property type="evidence" value="ECO:0007669"/>
    <property type="project" value="UniProtKB-KW"/>
</dbReference>
<feature type="compositionally biased region" description="Basic and acidic residues" evidence="10">
    <location>
        <begin position="414"/>
        <end position="424"/>
    </location>
</feature>
<feature type="region of interest" description="Disordered" evidence="10">
    <location>
        <begin position="1104"/>
        <end position="1179"/>
    </location>
</feature>
<gene>
    <name evidence="14" type="primary">CHN1</name>
    <name evidence="14" type="ORF">Anas_10747</name>
</gene>
<dbReference type="GO" id="GO:0005737">
    <property type="term" value="C:cytoplasm"/>
    <property type="evidence" value="ECO:0007669"/>
    <property type="project" value="UniProtKB-SubCell"/>
</dbReference>
<dbReference type="Gene3D" id="1.20.5.190">
    <property type="match status" value="2"/>
</dbReference>
<dbReference type="InterPro" id="IPR002219">
    <property type="entry name" value="PKC_DAG/PE"/>
</dbReference>
<dbReference type="InterPro" id="IPR046987">
    <property type="entry name" value="Myo9"/>
</dbReference>
<dbReference type="SUPFAM" id="SSF57889">
    <property type="entry name" value="Cysteine-rich domain"/>
    <property type="match status" value="1"/>
</dbReference>
<dbReference type="Gene3D" id="3.30.60.20">
    <property type="match status" value="1"/>
</dbReference>
<evidence type="ECO:0000256" key="2">
    <source>
        <dbReference type="ARBA" id="ARBA00022490"/>
    </source>
</evidence>
<proteinExistence type="inferred from homology"/>
<accession>A0A5N5SMR5</accession>
<feature type="compositionally biased region" description="Polar residues" evidence="10">
    <location>
        <begin position="361"/>
        <end position="373"/>
    </location>
</feature>
<dbReference type="PROSITE" id="PS50081">
    <property type="entry name" value="ZF_DAG_PE_2"/>
    <property type="match status" value="1"/>
</dbReference>
<dbReference type="FunFam" id="3.40.850.10:FF:000008">
    <property type="entry name" value="Putative unconventional myosin-IXa"/>
    <property type="match status" value="1"/>
</dbReference>
<dbReference type="Gene3D" id="1.20.58.530">
    <property type="match status" value="1"/>
</dbReference>
<organism evidence="14 15">
    <name type="scientific">Armadillidium nasatum</name>
    <dbReference type="NCBI Taxonomy" id="96803"/>
    <lineage>
        <taxon>Eukaryota</taxon>
        <taxon>Metazoa</taxon>
        <taxon>Ecdysozoa</taxon>
        <taxon>Arthropoda</taxon>
        <taxon>Crustacea</taxon>
        <taxon>Multicrustacea</taxon>
        <taxon>Malacostraca</taxon>
        <taxon>Eumalacostraca</taxon>
        <taxon>Peracarida</taxon>
        <taxon>Isopoda</taxon>
        <taxon>Oniscidea</taxon>
        <taxon>Crinocheta</taxon>
        <taxon>Armadillidiidae</taxon>
        <taxon>Armadillidium</taxon>
    </lineage>
</organism>
<dbReference type="PROSITE" id="PS51456">
    <property type="entry name" value="MYOSIN_MOTOR"/>
    <property type="match status" value="1"/>
</dbReference>
<keyword evidence="4" id="KW-0547">Nucleotide-binding</keyword>
<evidence type="ECO:0000256" key="3">
    <source>
        <dbReference type="ARBA" id="ARBA00022723"/>
    </source>
</evidence>
<dbReference type="InterPro" id="IPR036961">
    <property type="entry name" value="Kinesin_motor_dom_sf"/>
</dbReference>
<dbReference type="Pfam" id="PF00612">
    <property type="entry name" value="IQ"/>
    <property type="match status" value="2"/>
</dbReference>
<protein>
    <submittedName>
        <fullName evidence="14">N-chimaerin</fullName>
    </submittedName>
</protein>
<evidence type="ECO:0000313" key="15">
    <source>
        <dbReference type="Proteomes" id="UP000326759"/>
    </source>
</evidence>
<dbReference type="Pfam" id="PF00130">
    <property type="entry name" value="C1_1"/>
    <property type="match status" value="1"/>
</dbReference>
<feature type="region of interest" description="Disordered" evidence="10">
    <location>
        <begin position="485"/>
        <end position="511"/>
    </location>
</feature>
<feature type="compositionally biased region" description="Basic and acidic residues" evidence="10">
    <location>
        <begin position="542"/>
        <end position="554"/>
    </location>
</feature>
<dbReference type="OrthoDB" id="312459at2759"/>
<dbReference type="GO" id="GO:0005884">
    <property type="term" value="C:actin filament"/>
    <property type="evidence" value="ECO:0007669"/>
    <property type="project" value="TreeGrafter"/>
</dbReference>
<feature type="domain" description="Myosin motor" evidence="13">
    <location>
        <begin position="1"/>
        <end position="198"/>
    </location>
</feature>
<dbReference type="Pfam" id="PF00620">
    <property type="entry name" value="RhoGAP"/>
    <property type="match status" value="1"/>
</dbReference>
<dbReference type="SMART" id="SM00324">
    <property type="entry name" value="RhoGAP"/>
    <property type="match status" value="1"/>
</dbReference>
<dbReference type="GO" id="GO:0051015">
    <property type="term" value="F:actin filament binding"/>
    <property type="evidence" value="ECO:0007669"/>
    <property type="project" value="TreeGrafter"/>
</dbReference>
<dbReference type="Pfam" id="PF00063">
    <property type="entry name" value="Myosin_head"/>
    <property type="match status" value="1"/>
</dbReference>
<comment type="subcellular location">
    <subcellularLocation>
        <location evidence="1">Cytoplasm</location>
    </subcellularLocation>
</comment>
<sequence length="1179" mass="134184">FDCDPFYGFSFFHLHGFNWSRLKKTRHNRSRSRTYGPRNQKNLKSVKALAQKTLTLTSQGRYLGSRKSPHTVTCQFQISLQALMEALNQANPYFIRCIKSNASKEPNMFDNELVQRQLRYTGMLETVRIRQAGFNVRMMFDEFIQHYRILLPHGLLSSQSDVKQFLRLLQLDRSEYQIGKTKIFMRESQKQKLDSLLHQTILSRIILIQRWYRSKLQRRNFIILRNSVIKIQSQVRCWISQQIANNLRIQHHAAICIQRTWKGYKTRQWYKSLRHILIRIQPVYVKLSDCREETSNAKVEPIQSHSISTYSQSARVGGGHKEKEQQTAPPRRKSGAALRRVPVDGLLNNVCEDTVKRRSSSDTNTFPQESPNANLRRCSETALSQIRRHPPLKQRRSDETLSGYTPPLSPAPSKSEKNDLEGTKPVKARSFRHRPYQKVPADGVEIKHDVDHERTSYNLSEEETLSSSAVKFPKIKRHFKSFISKREGSVSESDDNSNDSSGPHTPTSSTAEETVALIPQDNISNASSLKSFPPLEVGVRPSKKENTKYTRQISNEKKHSSGTCKKLFHSACLRSSFSVSCLFINGPAGKENSSPAMKKVRRHEEGNWNLTGTSQFIDRSDEVIKDTSELKALEEFITRKIYSLENKFEERFDPVSQSLAAELEPNSLALRERKDSQVDQLFCKSLKAFKCYLVSAYSVASQNETTEVVVILKYKDLIKHFEKEMSTLICKESDGESAFPITMGVNAFRGFLDEFIRDKPKRQEDKVVKKRRRPRRKKKDKKAEEIHFGTHNFIHIFVNIYTQCEVCNSILWLSTKALSCQKCKVTCHQKCLNKVEPACSQNSSTKAVVVGLEGSRKGGSKIPHVRPVRRGKIFGVPLENLVGEDDKIPSVVEKIMASLEFHGLYTEGLYRKSGASSKVREIKGQIDEDPESVTFEDAPIHVLTAIFKTYLRELPEPLMTFDAYDSLLHASSLEDHNEMFQTALSIINRLPKPNFYLLERLVFHLALVALYEGYNRMNSSSLAILQALYNSSVGGTSDTGDGYHAPKMDPRDALALYKLEEQLSECEERKCRLTLGLTELVRGSSEEELLSTDMSHAGSLEDVTSSVSTGYGATASRSVTSTPSLSLEDVESDLAPVRRKRRSVKSNSESDDKSVTSSRFQQELTEDTVMVENSLGKDF</sequence>
<dbReference type="EMBL" id="SEYY01022693">
    <property type="protein sequence ID" value="KAB7495361.1"/>
    <property type="molecule type" value="Genomic_DNA"/>
</dbReference>
<dbReference type="PROSITE" id="PS50238">
    <property type="entry name" value="RHOGAP"/>
    <property type="match status" value="1"/>
</dbReference>
<keyword evidence="7 9" id="KW-0518">Myosin</keyword>
<keyword evidence="9" id="KW-0009">Actin-binding</keyword>
<evidence type="ECO:0000256" key="4">
    <source>
        <dbReference type="ARBA" id="ARBA00022741"/>
    </source>
</evidence>
<feature type="compositionally biased region" description="Polar residues" evidence="10">
    <location>
        <begin position="303"/>
        <end position="314"/>
    </location>
</feature>
<dbReference type="PANTHER" id="PTHR46184">
    <property type="entry name" value="UNCONVENTIONAL MYOSIN-IXB-LIKE PROTEIN"/>
    <property type="match status" value="1"/>
</dbReference>
<evidence type="ECO:0000313" key="14">
    <source>
        <dbReference type="EMBL" id="KAB7495361.1"/>
    </source>
</evidence>
<dbReference type="InterPro" id="IPR027417">
    <property type="entry name" value="P-loop_NTPase"/>
</dbReference>
<dbReference type="InterPro" id="IPR001609">
    <property type="entry name" value="Myosin_head_motor_dom-like"/>
</dbReference>
<feature type="non-terminal residue" evidence="14">
    <location>
        <position position="1"/>
    </location>
</feature>
<comment type="caution">
    <text evidence="9">Lacks conserved residue(s) required for the propagation of feature annotation.</text>
</comment>
<feature type="region of interest" description="Disordered" evidence="10">
    <location>
        <begin position="525"/>
        <end position="554"/>
    </location>
</feature>
<feature type="compositionally biased region" description="Basic residues" evidence="10">
    <location>
        <begin position="768"/>
        <end position="780"/>
    </location>
</feature>
<dbReference type="SMART" id="SM00242">
    <property type="entry name" value="MYSc"/>
    <property type="match status" value="1"/>
</dbReference>
<dbReference type="PROSITE" id="PS50096">
    <property type="entry name" value="IQ"/>
    <property type="match status" value="1"/>
</dbReference>
<keyword evidence="8" id="KW-0505">Motor protein</keyword>
<dbReference type="InterPro" id="IPR008936">
    <property type="entry name" value="Rho_GTPase_activation_prot"/>
</dbReference>
<dbReference type="GO" id="GO:0035556">
    <property type="term" value="P:intracellular signal transduction"/>
    <property type="evidence" value="ECO:0007669"/>
    <property type="project" value="InterPro"/>
</dbReference>
<keyword evidence="3" id="KW-0479">Metal-binding</keyword>
<keyword evidence="5" id="KW-0862">Zinc</keyword>
<dbReference type="CDD" id="cd20818">
    <property type="entry name" value="C1_Myosin-IX"/>
    <property type="match status" value="1"/>
</dbReference>
<evidence type="ECO:0000256" key="8">
    <source>
        <dbReference type="ARBA" id="ARBA00023175"/>
    </source>
</evidence>
<feature type="non-terminal residue" evidence="14">
    <location>
        <position position="1179"/>
    </location>
</feature>
<evidence type="ECO:0000256" key="6">
    <source>
        <dbReference type="ARBA" id="ARBA00022840"/>
    </source>
</evidence>
<keyword evidence="6" id="KW-0067">ATP-binding</keyword>
<dbReference type="SUPFAM" id="SSF48350">
    <property type="entry name" value="GTPase activation domain, GAP"/>
    <property type="match status" value="1"/>
</dbReference>
<reference evidence="14 15" key="1">
    <citation type="journal article" date="2019" name="PLoS Biol.">
        <title>Sex chromosomes control vertical transmission of feminizing Wolbachia symbionts in an isopod.</title>
        <authorList>
            <person name="Becking T."/>
            <person name="Chebbi M.A."/>
            <person name="Giraud I."/>
            <person name="Moumen B."/>
            <person name="Laverre T."/>
            <person name="Caubet Y."/>
            <person name="Peccoud J."/>
            <person name="Gilbert C."/>
            <person name="Cordaux R."/>
        </authorList>
    </citation>
    <scope>NUCLEOTIDE SEQUENCE [LARGE SCALE GENOMIC DNA]</scope>
    <source>
        <strain evidence="14">ANa2</strain>
        <tissue evidence="14">Whole body excluding digestive tract and cuticle</tissue>
    </source>
</reference>
<feature type="region of interest" description="Disordered" evidence="10">
    <location>
        <begin position="763"/>
        <end position="783"/>
    </location>
</feature>
<dbReference type="Gene3D" id="3.40.850.10">
    <property type="entry name" value="Kinesin motor domain"/>
    <property type="match status" value="1"/>
</dbReference>
<evidence type="ECO:0000259" key="13">
    <source>
        <dbReference type="PROSITE" id="PS51456"/>
    </source>
</evidence>
<evidence type="ECO:0000256" key="1">
    <source>
        <dbReference type="ARBA" id="ARBA00004496"/>
    </source>
</evidence>
<feature type="domain" description="Rho-GAP" evidence="12">
    <location>
        <begin position="876"/>
        <end position="1071"/>
    </location>
</feature>
<dbReference type="GO" id="GO:0046872">
    <property type="term" value="F:metal ion binding"/>
    <property type="evidence" value="ECO:0007669"/>
    <property type="project" value="UniProtKB-KW"/>
</dbReference>
<feature type="region of interest" description="Actin-binding" evidence="9">
    <location>
        <begin position="80"/>
        <end position="102"/>
    </location>
</feature>
<dbReference type="Gene3D" id="6.20.240.20">
    <property type="match status" value="1"/>
</dbReference>
<evidence type="ECO:0000256" key="9">
    <source>
        <dbReference type="PROSITE-ProRule" id="PRU00782"/>
    </source>
</evidence>
<dbReference type="PROSITE" id="PS00479">
    <property type="entry name" value="ZF_DAG_PE_1"/>
    <property type="match status" value="1"/>
</dbReference>
<evidence type="ECO:0000259" key="12">
    <source>
        <dbReference type="PROSITE" id="PS50238"/>
    </source>
</evidence>
<dbReference type="SUPFAM" id="SSF52540">
    <property type="entry name" value="P-loop containing nucleoside triphosphate hydrolases"/>
    <property type="match status" value="1"/>
</dbReference>
<comment type="caution">
    <text evidence="14">The sequence shown here is derived from an EMBL/GenBank/DDBJ whole genome shotgun (WGS) entry which is preliminary data.</text>
</comment>
<dbReference type="InterPro" id="IPR000048">
    <property type="entry name" value="IQ_motif_EF-hand-BS"/>
</dbReference>
<dbReference type="InterPro" id="IPR046349">
    <property type="entry name" value="C1-like_sf"/>
</dbReference>
<evidence type="ECO:0000259" key="11">
    <source>
        <dbReference type="PROSITE" id="PS50081"/>
    </source>
</evidence>
<dbReference type="Proteomes" id="UP000326759">
    <property type="component" value="Unassembled WGS sequence"/>
</dbReference>
<feature type="compositionally biased region" description="Polar residues" evidence="10">
    <location>
        <begin position="1104"/>
        <end position="1125"/>
    </location>
</feature>
<keyword evidence="2" id="KW-0963">Cytoplasm</keyword>
<feature type="region of interest" description="Disordered" evidence="10">
    <location>
        <begin position="298"/>
        <end position="339"/>
    </location>
</feature>
<feature type="domain" description="Phorbol-ester/DAG-type" evidence="11">
    <location>
        <begin position="790"/>
        <end position="839"/>
    </location>
</feature>
<name>A0A5N5SMR5_9CRUS</name>
<evidence type="ECO:0000256" key="5">
    <source>
        <dbReference type="ARBA" id="ARBA00022833"/>
    </source>
</evidence>
<dbReference type="GO" id="GO:0005524">
    <property type="term" value="F:ATP binding"/>
    <property type="evidence" value="ECO:0007669"/>
    <property type="project" value="UniProtKB-KW"/>
</dbReference>
<keyword evidence="15" id="KW-1185">Reference proteome</keyword>
<dbReference type="AlphaFoldDB" id="A0A5N5SMR5"/>
<dbReference type="SMART" id="SM00109">
    <property type="entry name" value="C1"/>
    <property type="match status" value="1"/>
</dbReference>
<evidence type="ECO:0000256" key="7">
    <source>
        <dbReference type="ARBA" id="ARBA00023123"/>
    </source>
</evidence>
<comment type="similarity">
    <text evidence="9">Belongs to the TRAFAC class myosin-kinesin ATPase superfamily. Myosin family.</text>
</comment>